<accession>A0A644WUM8</accession>
<feature type="compositionally biased region" description="Basic residues" evidence="1">
    <location>
        <begin position="100"/>
        <end position="110"/>
    </location>
</feature>
<proteinExistence type="predicted"/>
<gene>
    <name evidence="2" type="ORF">SDC9_52108</name>
</gene>
<protein>
    <submittedName>
        <fullName evidence="2">Uncharacterized protein</fullName>
    </submittedName>
</protein>
<evidence type="ECO:0000256" key="1">
    <source>
        <dbReference type="SAM" id="MobiDB-lite"/>
    </source>
</evidence>
<sequence length="227" mass="25594">MRSSEGRRPESESKFLICEPAGAKPSSTPAVVLHPPFRRTESDLFKRDSLDVTLHHTKFTKNFTKTRKKKNQLGVDPYRTLPRPPHKSKICSAEVGRFQRPTRPHKKAQTRKPSVCSAEVGRFQRPTRQRKSPKGGQGRRDGRSSFFKEESELFFLSRGAGGRLRRGARRGGNILFADATAVGREAFEYARRRMSPLFLRVCCVREGAKPSSTHAVVLRPPFFGCAA</sequence>
<name>A0A644WUM8_9ZZZZ</name>
<evidence type="ECO:0000313" key="2">
    <source>
        <dbReference type="EMBL" id="MPM05813.1"/>
    </source>
</evidence>
<reference evidence="2" key="1">
    <citation type="submission" date="2019-08" db="EMBL/GenBank/DDBJ databases">
        <authorList>
            <person name="Kucharzyk K."/>
            <person name="Murdoch R.W."/>
            <person name="Higgins S."/>
            <person name="Loffler F."/>
        </authorList>
    </citation>
    <scope>NUCLEOTIDE SEQUENCE</scope>
</reference>
<comment type="caution">
    <text evidence="2">The sequence shown here is derived from an EMBL/GenBank/DDBJ whole genome shotgun (WGS) entry which is preliminary data.</text>
</comment>
<dbReference type="AlphaFoldDB" id="A0A644WUM8"/>
<organism evidence="2">
    <name type="scientific">bioreactor metagenome</name>
    <dbReference type="NCBI Taxonomy" id="1076179"/>
    <lineage>
        <taxon>unclassified sequences</taxon>
        <taxon>metagenomes</taxon>
        <taxon>ecological metagenomes</taxon>
    </lineage>
</organism>
<feature type="region of interest" description="Disordered" evidence="1">
    <location>
        <begin position="63"/>
        <end position="143"/>
    </location>
</feature>
<dbReference type="EMBL" id="VSSQ01001168">
    <property type="protein sequence ID" value="MPM05813.1"/>
    <property type="molecule type" value="Genomic_DNA"/>
</dbReference>